<evidence type="ECO:0000313" key="35">
    <source>
        <dbReference type="Proteomes" id="UP000034842"/>
    </source>
</evidence>
<keyword evidence="1" id="KW-0472">Membrane</keyword>
<dbReference type="Proteomes" id="UP000033814">
    <property type="component" value="Unassembled WGS sequence"/>
</dbReference>
<dbReference type="EMBL" id="JJRB01000056">
    <property type="protein sequence ID" value="KKI04403.1"/>
    <property type="molecule type" value="Genomic_DNA"/>
</dbReference>
<comment type="caution">
    <text evidence="3">The sequence shown here is derived from an EMBL/GenBank/DDBJ whole genome shotgun (WGS) entry which is preliminary data.</text>
</comment>
<dbReference type="Proteomes" id="UP000034872">
    <property type="component" value="Unassembled WGS sequence"/>
</dbReference>
<feature type="transmembrane region" description="Helical" evidence="1">
    <location>
        <begin position="21"/>
        <end position="54"/>
    </location>
</feature>
<evidence type="ECO:0000313" key="33">
    <source>
        <dbReference type="Proteomes" id="UP000034692"/>
    </source>
</evidence>
<dbReference type="EMBL" id="JJOS01000131">
    <property type="protein sequence ID" value="KKF98401.1"/>
    <property type="molecule type" value="Genomic_DNA"/>
</dbReference>
<evidence type="ECO:0000313" key="2">
    <source>
        <dbReference type="EMBL" id="KKF98401.1"/>
    </source>
</evidence>
<dbReference type="Proteomes" id="UP000034040">
    <property type="component" value="Unassembled WGS sequence"/>
</dbReference>
<dbReference type="EMBL" id="JJOT01000102">
    <property type="protein sequence ID" value="KKF99910.1"/>
    <property type="molecule type" value="Genomic_DNA"/>
</dbReference>
<dbReference type="Proteomes" id="UP000034021">
    <property type="component" value="Unassembled WGS sequence"/>
</dbReference>
<evidence type="ECO:0000313" key="13">
    <source>
        <dbReference type="EMBL" id="KKH78954.1"/>
    </source>
</evidence>
<evidence type="ECO:0000313" key="29">
    <source>
        <dbReference type="Proteomes" id="UP000034547"/>
    </source>
</evidence>
<dbReference type="Proteomes" id="UP000033864">
    <property type="component" value="Unassembled WGS sequence"/>
</dbReference>
<evidence type="ECO:0000313" key="27">
    <source>
        <dbReference type="Proteomes" id="UP000034152"/>
    </source>
</evidence>
<evidence type="ECO:0000313" key="30">
    <source>
        <dbReference type="Proteomes" id="UP000034578"/>
    </source>
</evidence>
<evidence type="ECO:0000313" key="12">
    <source>
        <dbReference type="EMBL" id="KKH71791.1"/>
    </source>
</evidence>
<evidence type="ECO:0000313" key="5">
    <source>
        <dbReference type="EMBL" id="KKH40325.1"/>
    </source>
</evidence>
<dbReference type="Proteomes" id="UP000034758">
    <property type="component" value="Unassembled WGS sequence"/>
</dbReference>
<dbReference type="Proteomes" id="UP000034152">
    <property type="component" value="Unassembled WGS sequence"/>
</dbReference>
<evidence type="ECO:0000313" key="9">
    <source>
        <dbReference type="EMBL" id="KKH63021.1"/>
    </source>
</evidence>
<dbReference type="EMBL" id="JJQR01000173">
    <property type="protein sequence ID" value="KKH70524.1"/>
    <property type="molecule type" value="Genomic_DNA"/>
</dbReference>
<dbReference type="EMBL" id="JJQU01000139">
    <property type="protein sequence ID" value="KKH84581.1"/>
    <property type="molecule type" value="Genomic_DNA"/>
</dbReference>
<name>A0A0F8BEE0_METMZ</name>
<evidence type="ECO:0000313" key="31">
    <source>
        <dbReference type="Proteomes" id="UP000034597"/>
    </source>
</evidence>
<dbReference type="Proteomes" id="UP000034937">
    <property type="component" value="Unassembled WGS sequence"/>
</dbReference>
<dbReference type="Proteomes" id="UP000034925">
    <property type="component" value="Unassembled WGS sequence"/>
</dbReference>
<dbReference type="Proteomes" id="UP000034232">
    <property type="component" value="Unassembled WGS sequence"/>
</dbReference>
<evidence type="ECO:0000313" key="34">
    <source>
        <dbReference type="Proteomes" id="UP000034758"/>
    </source>
</evidence>
<dbReference type="EMBL" id="JJQT01000113">
    <property type="protein sequence ID" value="KKH78954.1"/>
    <property type="molecule type" value="Genomic_DNA"/>
</dbReference>
<dbReference type="EMBL" id="JJQH01000052">
    <property type="protein sequence ID" value="KKH42694.1"/>
    <property type="molecule type" value="Genomic_DNA"/>
</dbReference>
<evidence type="ECO:0000313" key="8">
    <source>
        <dbReference type="EMBL" id="KKH55461.1"/>
    </source>
</evidence>
<dbReference type="EMBL" id="JJQZ01000145">
    <property type="protein sequence ID" value="KKH92754.1"/>
    <property type="molecule type" value="Genomic_DNA"/>
</dbReference>
<keyword evidence="30" id="KW-1185">Reference proteome</keyword>
<evidence type="ECO:0000313" key="24">
    <source>
        <dbReference type="Proteomes" id="UP000034021"/>
    </source>
</evidence>
<evidence type="ECO:0000313" key="10">
    <source>
        <dbReference type="EMBL" id="KKH67315.1"/>
    </source>
</evidence>
<evidence type="ECO:0000313" key="28">
    <source>
        <dbReference type="Proteomes" id="UP000034232"/>
    </source>
</evidence>
<evidence type="ECO:0000313" key="38">
    <source>
        <dbReference type="Proteomes" id="UP000034937"/>
    </source>
</evidence>
<evidence type="ECO:0000256" key="1">
    <source>
        <dbReference type="SAM" id="Phobius"/>
    </source>
</evidence>
<evidence type="ECO:0000313" key="21">
    <source>
        <dbReference type="Proteomes" id="UP000033814"/>
    </source>
</evidence>
<dbReference type="EMBL" id="JJQJ01000214">
    <property type="protein sequence ID" value="KKH44318.1"/>
    <property type="molecule type" value="Genomic_DNA"/>
</dbReference>
<protein>
    <submittedName>
        <fullName evidence="3">Uncharacterized protein</fullName>
    </submittedName>
</protein>
<evidence type="ECO:0000313" key="18">
    <source>
        <dbReference type="EMBL" id="KKH92754.1"/>
    </source>
</evidence>
<dbReference type="EMBL" id="JJQM01000080">
    <property type="protein sequence ID" value="KKH55461.1"/>
    <property type="molecule type" value="Genomic_DNA"/>
</dbReference>
<keyword evidence="1" id="KW-0812">Transmembrane</keyword>
<reference evidence="21 22" key="1">
    <citation type="journal article" date="2015" name="ISME J.">
        <title>Genomic and phenotypic differentiation among Methanosarcina mazei populations from Columbia River sediment.</title>
        <authorList>
            <person name="Youngblut N.D."/>
            <person name="Wirth J.S."/>
            <person name="Henriksen J.R."/>
            <person name="Smith M."/>
            <person name="Simon H."/>
            <person name="Metcalf W.W."/>
            <person name="Whitaker R.J."/>
        </authorList>
    </citation>
    <scope>NUCLEOTIDE SEQUENCE [LARGE SCALE GENOMIC DNA]</scope>
    <source>
        <strain evidence="5 34">1.H.A.1A.1</strain>
        <strain evidence="6 24">1.H.A.1A.3</strain>
        <strain evidence="7 22">1.H.A.1A.6</strain>
        <strain evidence="8 28">1.H.A.2.3</strain>
        <strain evidence="9 33">1.H.A.2.7</strain>
        <strain evidence="10">1.H.A.2.8</strain>
        <strain evidence="11 37">1.H.M.1A.1</strain>
        <strain evidence="12 25">1.H.M.1A.2</strain>
        <strain evidence="13 35">1.H.M.1A.3</strain>
        <strain evidence="15 27">1.H.M.2.1</strain>
        <strain evidence="14 21">1.H.M.2.2</strain>
        <strain evidence="16 38">1.H.M.2.3</strain>
        <strain evidence="17 32">1.H.M.2.4</strain>
        <strain evidence="18 36">1.H.T.2.1</strain>
        <strain evidence="20 23">1.H.T.2.3</strain>
        <strain evidence="19 29">1.H.T.2.5</strain>
        <strain evidence="4 26">2.F.A.2.3</strain>
        <strain evidence="2 30">2.F.A.2.4</strain>
        <strain evidence="3 31">2.F.T.0.2</strain>
    </source>
</reference>
<dbReference type="Proteomes" id="UP000034668">
    <property type="component" value="Unassembled WGS sequence"/>
</dbReference>
<evidence type="ECO:0000313" key="15">
    <source>
        <dbReference type="EMBL" id="KKH84581.1"/>
    </source>
</evidence>
<dbReference type="EMBL" id="JJQO01000211">
    <property type="protein sequence ID" value="KKH63021.1"/>
    <property type="molecule type" value="Genomic_DNA"/>
</dbReference>
<dbReference type="Proteomes" id="UP000034597">
    <property type="component" value="Unassembled WGS sequence"/>
</dbReference>
<evidence type="ECO:0000313" key="26">
    <source>
        <dbReference type="Proteomes" id="UP000034142"/>
    </source>
</evidence>
<evidence type="ECO:0000313" key="14">
    <source>
        <dbReference type="EMBL" id="KKH80563.1"/>
    </source>
</evidence>
<dbReference type="EMBL" id="JJRA01000002">
    <property type="protein sequence ID" value="KKI07012.1"/>
    <property type="molecule type" value="Genomic_DNA"/>
</dbReference>
<gene>
    <name evidence="4" type="ORF">DU31_01130</name>
    <name evidence="3" type="ORF">DU40_16080</name>
    <name evidence="2" type="ORF">DU47_06010</name>
    <name evidence="6" type="ORF">DU50_04515</name>
    <name evidence="5" type="ORF">DU54_14220</name>
    <name evidence="10" type="ORF">DU73_20395</name>
    <name evidence="9" type="ORF">DU75_18250</name>
    <name evidence="8" type="ORF">DU76_02215</name>
    <name evidence="12" type="ORF">DU77_10590</name>
    <name evidence="13" type="ORF">DU78_02785</name>
    <name evidence="17" type="ORF">DU79_09680</name>
    <name evidence="15" type="ORF">DU80_13125</name>
    <name evidence="20" type="ORF">DU81_07550</name>
    <name evidence="14" type="ORF">DU82_14400</name>
    <name evidence="19" type="ORF">DU83_17220</name>
    <name evidence="18" type="ORF">DU84_10860</name>
    <name evidence="7" type="ORF">DU85_17390</name>
    <name evidence="11" type="ORF">DU86_01990</name>
    <name evidence="16" type="ORF">DU88_14390</name>
</gene>
<dbReference type="EMBL" id="JJQV01000133">
    <property type="protein sequence ID" value="KKH80563.1"/>
    <property type="molecule type" value="Genomic_DNA"/>
</dbReference>
<evidence type="ECO:0000313" key="3">
    <source>
        <dbReference type="EMBL" id="KKF99910.1"/>
    </source>
</evidence>
<dbReference type="EMBL" id="JJQW01000073">
    <property type="protein sequence ID" value="KKH87762.1"/>
    <property type="molecule type" value="Genomic_DNA"/>
</dbReference>
<dbReference type="EMBL" id="JJOR01000081">
    <property type="protein sequence ID" value="KKG04144.1"/>
    <property type="molecule type" value="Genomic_DNA"/>
</dbReference>
<dbReference type="Proteomes" id="UP000034692">
    <property type="component" value="Unassembled WGS sequence"/>
</dbReference>
<evidence type="ECO:0000313" key="17">
    <source>
        <dbReference type="EMBL" id="KKH88037.1"/>
    </source>
</evidence>
<evidence type="ECO:0000313" key="32">
    <source>
        <dbReference type="Proteomes" id="UP000034668"/>
    </source>
</evidence>
<dbReference type="Proteomes" id="UP000034142">
    <property type="component" value="Unassembled WGS sequence"/>
</dbReference>
<dbReference type="Proteomes" id="UP000034547">
    <property type="component" value="Unassembled WGS sequence"/>
</dbReference>
<dbReference type="Proteomes" id="UP000034842">
    <property type="component" value="Unassembled WGS sequence"/>
</dbReference>
<evidence type="ECO:0000313" key="16">
    <source>
        <dbReference type="EMBL" id="KKH87762.1"/>
    </source>
</evidence>
<accession>A0A0F8BEE0</accession>
<evidence type="ECO:0000313" key="6">
    <source>
        <dbReference type="EMBL" id="KKH42694.1"/>
    </source>
</evidence>
<evidence type="ECO:0000313" key="37">
    <source>
        <dbReference type="Proteomes" id="UP000034925"/>
    </source>
</evidence>
<dbReference type="PATRIC" id="fig|2209.51.peg.983"/>
<evidence type="ECO:0000313" key="22">
    <source>
        <dbReference type="Proteomes" id="UP000033864"/>
    </source>
</evidence>
<dbReference type="EMBL" id="JJQG01000054">
    <property type="protein sequence ID" value="KKH40325.1"/>
    <property type="molecule type" value="Genomic_DNA"/>
</dbReference>
<evidence type="ECO:0000313" key="7">
    <source>
        <dbReference type="EMBL" id="KKH44318.1"/>
    </source>
</evidence>
<keyword evidence="1" id="KW-1133">Transmembrane helix</keyword>
<evidence type="ECO:0000313" key="20">
    <source>
        <dbReference type="EMBL" id="KKI07012.1"/>
    </source>
</evidence>
<evidence type="ECO:0000313" key="23">
    <source>
        <dbReference type="Proteomes" id="UP000033885"/>
    </source>
</evidence>
<dbReference type="EMBL" id="JJQS01000129">
    <property type="protein sequence ID" value="KKH71791.1"/>
    <property type="molecule type" value="Genomic_DNA"/>
</dbReference>
<proteinExistence type="predicted"/>
<evidence type="ECO:0000313" key="11">
    <source>
        <dbReference type="EMBL" id="KKH70524.1"/>
    </source>
</evidence>
<dbReference type="EMBL" id="JJQP01000108">
    <property type="protein sequence ID" value="KKH67315.1"/>
    <property type="molecule type" value="Genomic_DNA"/>
</dbReference>
<evidence type="ECO:0000313" key="25">
    <source>
        <dbReference type="Proteomes" id="UP000034040"/>
    </source>
</evidence>
<sequence length="75" mass="8493">MPGGSYQKERKLRLKKKLEKKCFLGIFNPICILTGYLAFSLFGLAFSLFGLASFFSFYFESRSPASSVTKTTRYG</sequence>
<evidence type="ECO:0000313" key="36">
    <source>
        <dbReference type="Proteomes" id="UP000034872"/>
    </source>
</evidence>
<organism evidence="3 31">
    <name type="scientific">Methanosarcina mazei</name>
    <name type="common">Methanosarcina frisia</name>
    <dbReference type="NCBI Taxonomy" id="2209"/>
    <lineage>
        <taxon>Archaea</taxon>
        <taxon>Methanobacteriati</taxon>
        <taxon>Methanobacteriota</taxon>
        <taxon>Stenosarchaea group</taxon>
        <taxon>Methanomicrobia</taxon>
        <taxon>Methanosarcinales</taxon>
        <taxon>Methanosarcinaceae</taxon>
        <taxon>Methanosarcina</taxon>
    </lineage>
</organism>
<dbReference type="Proteomes" id="UP000034578">
    <property type="component" value="Unassembled WGS sequence"/>
</dbReference>
<evidence type="ECO:0000313" key="4">
    <source>
        <dbReference type="EMBL" id="KKG04144.1"/>
    </source>
</evidence>
<dbReference type="AlphaFoldDB" id="A0A0F8BEE0"/>
<dbReference type="Proteomes" id="UP000033885">
    <property type="component" value="Unassembled WGS sequence"/>
</dbReference>
<dbReference type="EMBL" id="JJQX01000251">
    <property type="protein sequence ID" value="KKH88037.1"/>
    <property type="molecule type" value="Genomic_DNA"/>
</dbReference>
<evidence type="ECO:0000313" key="19">
    <source>
        <dbReference type="EMBL" id="KKI04403.1"/>
    </source>
</evidence>